<keyword evidence="4" id="KW-1185">Reference proteome</keyword>
<evidence type="ECO:0000256" key="2">
    <source>
        <dbReference type="SAM" id="Phobius"/>
    </source>
</evidence>
<feature type="compositionally biased region" description="Low complexity" evidence="1">
    <location>
        <begin position="361"/>
        <end position="374"/>
    </location>
</feature>
<gene>
    <name evidence="3" type="ORF">BDN71DRAFT_1452235</name>
</gene>
<keyword evidence="2" id="KW-1133">Transmembrane helix</keyword>
<dbReference type="EMBL" id="MU154610">
    <property type="protein sequence ID" value="KAF9491928.1"/>
    <property type="molecule type" value="Genomic_DNA"/>
</dbReference>
<keyword evidence="2" id="KW-0812">Transmembrane</keyword>
<protein>
    <submittedName>
        <fullName evidence="3">Uncharacterized protein</fullName>
    </submittedName>
</protein>
<feature type="compositionally biased region" description="Low complexity" evidence="1">
    <location>
        <begin position="391"/>
        <end position="415"/>
    </location>
</feature>
<feature type="region of interest" description="Disordered" evidence="1">
    <location>
        <begin position="137"/>
        <end position="156"/>
    </location>
</feature>
<evidence type="ECO:0000313" key="3">
    <source>
        <dbReference type="EMBL" id="KAF9491928.1"/>
    </source>
</evidence>
<feature type="compositionally biased region" description="Low complexity" evidence="1">
    <location>
        <begin position="298"/>
        <end position="311"/>
    </location>
</feature>
<dbReference type="OrthoDB" id="10473953at2759"/>
<feature type="compositionally biased region" description="Polar residues" evidence="1">
    <location>
        <begin position="337"/>
        <end position="348"/>
    </location>
</feature>
<feature type="region of interest" description="Disordered" evidence="1">
    <location>
        <begin position="391"/>
        <end position="418"/>
    </location>
</feature>
<feature type="compositionally biased region" description="Basic residues" evidence="1">
    <location>
        <begin position="496"/>
        <end position="511"/>
    </location>
</feature>
<proteinExistence type="predicted"/>
<feature type="compositionally biased region" description="Basic and acidic residues" evidence="1">
    <location>
        <begin position="76"/>
        <end position="87"/>
    </location>
</feature>
<feature type="transmembrane region" description="Helical" evidence="2">
    <location>
        <begin position="424"/>
        <end position="445"/>
    </location>
</feature>
<dbReference type="AlphaFoldDB" id="A0A9P5ZPM1"/>
<organism evidence="3 4">
    <name type="scientific">Pleurotus eryngii</name>
    <name type="common">Boletus of the steppes</name>
    <dbReference type="NCBI Taxonomy" id="5323"/>
    <lineage>
        <taxon>Eukaryota</taxon>
        <taxon>Fungi</taxon>
        <taxon>Dikarya</taxon>
        <taxon>Basidiomycota</taxon>
        <taxon>Agaricomycotina</taxon>
        <taxon>Agaricomycetes</taxon>
        <taxon>Agaricomycetidae</taxon>
        <taxon>Agaricales</taxon>
        <taxon>Pleurotineae</taxon>
        <taxon>Pleurotaceae</taxon>
        <taxon>Pleurotus</taxon>
    </lineage>
</organism>
<evidence type="ECO:0000256" key="1">
    <source>
        <dbReference type="SAM" id="MobiDB-lite"/>
    </source>
</evidence>
<feature type="region of interest" description="Disordered" evidence="1">
    <location>
        <begin position="70"/>
        <end position="112"/>
    </location>
</feature>
<keyword evidence="2" id="KW-0472">Membrane</keyword>
<feature type="region of interest" description="Disordered" evidence="1">
    <location>
        <begin position="331"/>
        <end position="374"/>
    </location>
</feature>
<reference evidence="3" key="1">
    <citation type="submission" date="2020-11" db="EMBL/GenBank/DDBJ databases">
        <authorList>
            <consortium name="DOE Joint Genome Institute"/>
            <person name="Ahrendt S."/>
            <person name="Riley R."/>
            <person name="Andreopoulos W."/>
            <person name="Labutti K."/>
            <person name="Pangilinan J."/>
            <person name="Ruiz-Duenas F.J."/>
            <person name="Barrasa J.M."/>
            <person name="Sanchez-Garcia M."/>
            <person name="Camarero S."/>
            <person name="Miyauchi S."/>
            <person name="Serrano A."/>
            <person name="Linde D."/>
            <person name="Babiker R."/>
            <person name="Drula E."/>
            <person name="Ayuso-Fernandez I."/>
            <person name="Pacheco R."/>
            <person name="Padilla G."/>
            <person name="Ferreira P."/>
            <person name="Barriuso J."/>
            <person name="Kellner H."/>
            <person name="Castanera R."/>
            <person name="Alfaro M."/>
            <person name="Ramirez L."/>
            <person name="Pisabarro A.G."/>
            <person name="Kuo A."/>
            <person name="Tritt A."/>
            <person name="Lipzen A."/>
            <person name="He G."/>
            <person name="Yan M."/>
            <person name="Ng V."/>
            <person name="Cullen D."/>
            <person name="Martin F."/>
            <person name="Rosso M.-N."/>
            <person name="Henrissat B."/>
            <person name="Hibbett D."/>
            <person name="Martinez A.T."/>
            <person name="Grigoriev I.V."/>
        </authorList>
    </citation>
    <scope>NUCLEOTIDE SEQUENCE</scope>
    <source>
        <strain evidence="3">ATCC 90797</strain>
    </source>
</reference>
<feature type="region of interest" description="Disordered" evidence="1">
    <location>
        <begin position="482"/>
        <end position="515"/>
    </location>
</feature>
<evidence type="ECO:0000313" key="4">
    <source>
        <dbReference type="Proteomes" id="UP000807025"/>
    </source>
</evidence>
<comment type="caution">
    <text evidence="3">The sequence shown here is derived from an EMBL/GenBank/DDBJ whole genome shotgun (WGS) entry which is preliminary data.</text>
</comment>
<feature type="region of interest" description="Disordered" evidence="1">
    <location>
        <begin position="296"/>
        <end position="317"/>
    </location>
</feature>
<accession>A0A9P5ZPM1</accession>
<sequence length="531" mass="54765">MAPATATKPGSRWRSPLRSILFGARNSASHARNIGRQVAPETTAFPNTIILVSVTSATIKTIAPTSTTGLATETLGTDRRPADEPSRTTDSGWLPAAKATTEAPTLAPPFRGAARSSVTATIVGTTDLPGALVISTDSQNDSIPTATNTESPPTSTLYTGVSDNLEPLRAFTIVPSVPAGFTDLPEQTLIGIDSPSTSTSTTATGIILPFRSESGKPTVVITTTTDVTSDGAVLVPAEAGTIRSIILLSNLPDGVDPTLPTTKLSPTDDLDLNESTITHSVEPTAAPITLSTDLFIGETPTPTEQTGGSSTLEDSPFPQISDLIIDTRTPGVLAGASTPTPAPISSDSVAPAASGDGALLPSDPSISPSSTNSSPAAFTGGFLTTSLVETGTETTATSSTPSANAPGSNNASATSPKSANKGTIIAAVVGVMVALVFGLVMISIVRRIRRTQFMRNMSTPFTQAPEKRSSAMSQTGLISRTPDWMLESPPQAPHPSRARSQSRRNTWHTRRTSVSSIGSGFDDAIQAIPVR</sequence>
<dbReference type="Proteomes" id="UP000807025">
    <property type="component" value="Unassembled WGS sequence"/>
</dbReference>
<name>A0A9P5ZPM1_PLEER</name>